<evidence type="ECO:0000313" key="2">
    <source>
        <dbReference type="WBParaSite" id="JU765_v2.g1613.t1"/>
    </source>
</evidence>
<dbReference type="WBParaSite" id="JU765_v2.g1613.t1">
    <property type="protein sequence ID" value="JU765_v2.g1613.t1"/>
    <property type="gene ID" value="JU765_v2.g1613"/>
</dbReference>
<sequence>MDRGNDFHFVVPFSEMHEFIVRCVTTAGCVPEQADSVGRMLLDADSRGHYSHGVNRLSVYVRDLQTHTCKPDGKPKVTKKKGSTALVDGDNALGSVVGEFCMNLAIDLAKEHGIGWVAAHNSNHFGTAGRYAKMASDVGFIGMAFTNTSPCLFPTRSAQKALGTNPISFFAPINKDDKFALDMATSTVAYGKVEFAKRKGKEHVPISWGADRNGIMTTNPDEILHEGGLLPLGGIEETSGYKGTGLCQMVEILCGVLSGATFGKNVREWQGVAKHADL</sequence>
<evidence type="ECO:0000313" key="1">
    <source>
        <dbReference type="Proteomes" id="UP000887576"/>
    </source>
</evidence>
<name>A0AC34QGA1_9BILA</name>
<reference evidence="2" key="1">
    <citation type="submission" date="2022-11" db="UniProtKB">
        <authorList>
            <consortium name="WormBaseParasite"/>
        </authorList>
    </citation>
    <scope>IDENTIFICATION</scope>
</reference>
<proteinExistence type="predicted"/>
<accession>A0AC34QGA1</accession>
<organism evidence="1 2">
    <name type="scientific">Panagrolaimus sp. JU765</name>
    <dbReference type="NCBI Taxonomy" id="591449"/>
    <lineage>
        <taxon>Eukaryota</taxon>
        <taxon>Metazoa</taxon>
        <taxon>Ecdysozoa</taxon>
        <taxon>Nematoda</taxon>
        <taxon>Chromadorea</taxon>
        <taxon>Rhabditida</taxon>
        <taxon>Tylenchina</taxon>
        <taxon>Panagrolaimomorpha</taxon>
        <taxon>Panagrolaimoidea</taxon>
        <taxon>Panagrolaimidae</taxon>
        <taxon>Panagrolaimus</taxon>
    </lineage>
</organism>
<protein>
    <submittedName>
        <fullName evidence="2">Malate dehydrogenase</fullName>
    </submittedName>
</protein>
<dbReference type="Proteomes" id="UP000887576">
    <property type="component" value="Unplaced"/>
</dbReference>